<sequence length="96" mass="10905">MDEDVKVLLKRNLELTEANHKLLIGMRRSARWASFFRLLYWFVILGGIALSYYFIQPYINAVIGAYDNIQGSISQNEESANSGIPGIGDLLQVLKR</sequence>
<evidence type="ECO:0000313" key="2">
    <source>
        <dbReference type="EMBL" id="PIR45064.1"/>
    </source>
</evidence>
<gene>
    <name evidence="2" type="ORF">COV10_01450</name>
</gene>
<dbReference type="EMBL" id="PCYI01000007">
    <property type="protein sequence ID" value="PIR45064.1"/>
    <property type="molecule type" value="Genomic_DNA"/>
</dbReference>
<protein>
    <submittedName>
        <fullName evidence="2">Uncharacterized protein</fullName>
    </submittedName>
</protein>
<evidence type="ECO:0000256" key="1">
    <source>
        <dbReference type="SAM" id="Phobius"/>
    </source>
</evidence>
<reference evidence="2 3" key="1">
    <citation type="submission" date="2017-09" db="EMBL/GenBank/DDBJ databases">
        <title>Depth-based differentiation of microbial function through sediment-hosted aquifers and enrichment of novel symbionts in the deep terrestrial subsurface.</title>
        <authorList>
            <person name="Probst A.J."/>
            <person name="Ladd B."/>
            <person name="Jarett J.K."/>
            <person name="Geller-Mcgrath D.E."/>
            <person name="Sieber C.M."/>
            <person name="Emerson J.B."/>
            <person name="Anantharaman K."/>
            <person name="Thomas B.C."/>
            <person name="Malmstrom R."/>
            <person name="Stieglmeier M."/>
            <person name="Klingl A."/>
            <person name="Woyke T."/>
            <person name="Ryan C.M."/>
            <person name="Banfield J.F."/>
        </authorList>
    </citation>
    <scope>NUCLEOTIDE SEQUENCE [LARGE SCALE GENOMIC DNA]</scope>
    <source>
        <strain evidence="2">CG10_big_fil_rev_8_21_14_0_10_51_16</strain>
    </source>
</reference>
<evidence type="ECO:0000313" key="3">
    <source>
        <dbReference type="Proteomes" id="UP000228767"/>
    </source>
</evidence>
<proteinExistence type="predicted"/>
<name>A0A2H0RGB3_9BACT</name>
<keyword evidence="1" id="KW-1133">Transmembrane helix</keyword>
<keyword evidence="1" id="KW-0812">Transmembrane</keyword>
<dbReference type="Proteomes" id="UP000228767">
    <property type="component" value="Unassembled WGS sequence"/>
</dbReference>
<feature type="transmembrane region" description="Helical" evidence="1">
    <location>
        <begin position="35"/>
        <end position="55"/>
    </location>
</feature>
<dbReference type="AlphaFoldDB" id="A0A2H0RGB3"/>
<accession>A0A2H0RGB3</accession>
<organism evidence="2 3">
    <name type="scientific">Candidatus Vogelbacteria bacterium CG10_big_fil_rev_8_21_14_0_10_51_16</name>
    <dbReference type="NCBI Taxonomy" id="1975045"/>
    <lineage>
        <taxon>Bacteria</taxon>
        <taxon>Candidatus Vogeliibacteriota</taxon>
    </lineage>
</organism>
<keyword evidence="1" id="KW-0472">Membrane</keyword>
<comment type="caution">
    <text evidence="2">The sequence shown here is derived from an EMBL/GenBank/DDBJ whole genome shotgun (WGS) entry which is preliminary data.</text>
</comment>